<dbReference type="PANTHER" id="PTHR31917:SF147">
    <property type="entry name" value="AGENET DOMAIN-CONTAINING PROTEIN"/>
    <property type="match status" value="1"/>
</dbReference>
<dbReference type="STRING" id="49390.A0A068V854"/>
<dbReference type="InParanoid" id="A0A068V854"/>
<evidence type="ECO:0000256" key="1">
    <source>
        <dbReference type="SAM" id="MobiDB-lite"/>
    </source>
</evidence>
<dbReference type="Pfam" id="PF05641">
    <property type="entry name" value="Agenet"/>
    <property type="match status" value="2"/>
</dbReference>
<proteinExistence type="predicted"/>
<evidence type="ECO:0000313" key="4">
    <source>
        <dbReference type="Proteomes" id="UP000295252"/>
    </source>
</evidence>
<feature type="domain" description="Agenet" evidence="2">
    <location>
        <begin position="341"/>
        <end position="409"/>
    </location>
</feature>
<dbReference type="SMART" id="SM00743">
    <property type="entry name" value="Agenet"/>
    <property type="match status" value="2"/>
</dbReference>
<organism evidence="3 4">
    <name type="scientific">Coffea canephora</name>
    <name type="common">Robusta coffee</name>
    <dbReference type="NCBI Taxonomy" id="49390"/>
    <lineage>
        <taxon>Eukaryota</taxon>
        <taxon>Viridiplantae</taxon>
        <taxon>Streptophyta</taxon>
        <taxon>Embryophyta</taxon>
        <taxon>Tracheophyta</taxon>
        <taxon>Spermatophyta</taxon>
        <taxon>Magnoliopsida</taxon>
        <taxon>eudicotyledons</taxon>
        <taxon>Gunneridae</taxon>
        <taxon>Pentapetalae</taxon>
        <taxon>asterids</taxon>
        <taxon>lamiids</taxon>
        <taxon>Gentianales</taxon>
        <taxon>Rubiaceae</taxon>
        <taxon>Ixoroideae</taxon>
        <taxon>Gardenieae complex</taxon>
        <taxon>Bertiereae - Coffeeae clade</taxon>
        <taxon>Coffeeae</taxon>
        <taxon>Coffea</taxon>
    </lineage>
</organism>
<dbReference type="InterPro" id="IPR014002">
    <property type="entry name" value="Agenet_dom_plant"/>
</dbReference>
<dbReference type="OrthoDB" id="2020707at2759"/>
<name>A0A068V854_COFCA</name>
<dbReference type="OMA" id="WINDTWQ"/>
<dbReference type="CDD" id="cd20405">
    <property type="entry name" value="Tudor_Agenet_AtDUF_rpt1_3"/>
    <property type="match status" value="1"/>
</dbReference>
<accession>A0A068V854</accession>
<sequence length="424" mass="49604">MKRAPQMLQLFHKGDRVEVLKRDYSYNKDGVFVWFPAIVLQPSSTRSTNRPKNHIYVEFKTLRTIAIAVQDEDKDDDDDHNRTPLPREFVDLGDVRPAPPKELHRSLELENSWRPFVGTEIARARGKSRFWTLWRPLRKSAIVEEVEQWGLRVVRDWDDGFWVPSLELQKPSPDSDTPSQSVKLRMKYHQKSSYPKFHKGMSVEVKSDEEAPGGIPNTHDSRVTTEDETQFFKEEAGISCIRPCPPEIHQVEHFELFTQVDVWYNDGWWVGHISKVKDGFKYKVFFENTNEEIDFEHVQLRPHQDWIKDKWVAAPNELAKMGIKPRDLKLKIKCSRNIEEEKFNKGMMVEVKSDEQGYHGSWYTTAIACPIADDRFLVEYQTLRTDDESEPLLDVAKSSYIRPCPPHIQKLDSYKLLEKVDISC</sequence>
<evidence type="ECO:0000259" key="2">
    <source>
        <dbReference type="SMART" id="SM00743"/>
    </source>
</evidence>
<dbReference type="Proteomes" id="UP000295252">
    <property type="component" value="Chromosome V"/>
</dbReference>
<gene>
    <name evidence="3" type="ORF">GSCOC_T00019349001</name>
</gene>
<dbReference type="EMBL" id="HG739221">
    <property type="protein sequence ID" value="CDP16821.1"/>
    <property type="molecule type" value="Genomic_DNA"/>
</dbReference>
<dbReference type="InterPro" id="IPR008395">
    <property type="entry name" value="Agenet-like_dom"/>
</dbReference>
<dbReference type="PANTHER" id="PTHR31917">
    <property type="entry name" value="AGENET DOMAIN-CONTAINING PROTEIN-RELATED"/>
    <property type="match status" value="1"/>
</dbReference>
<feature type="domain" description="Agenet" evidence="2">
    <location>
        <begin position="252"/>
        <end position="308"/>
    </location>
</feature>
<feature type="region of interest" description="Disordered" evidence="1">
    <location>
        <begin position="71"/>
        <end position="98"/>
    </location>
</feature>
<dbReference type="CDD" id="cd20406">
    <property type="entry name" value="Tudor_Agenet_AtDUF_rpt2_4"/>
    <property type="match status" value="1"/>
</dbReference>
<dbReference type="AlphaFoldDB" id="A0A068V854"/>
<protein>
    <recommendedName>
        <fullName evidence="2">Agenet domain-containing protein</fullName>
    </recommendedName>
</protein>
<dbReference type="Gramene" id="CDP16821">
    <property type="protein sequence ID" value="CDP16821"/>
    <property type="gene ID" value="GSCOC_T00019349001"/>
</dbReference>
<reference evidence="4" key="1">
    <citation type="journal article" date="2014" name="Science">
        <title>The coffee genome provides insight into the convergent evolution of caffeine biosynthesis.</title>
        <authorList>
            <person name="Denoeud F."/>
            <person name="Carretero-Paulet L."/>
            <person name="Dereeper A."/>
            <person name="Droc G."/>
            <person name="Guyot R."/>
            <person name="Pietrella M."/>
            <person name="Zheng C."/>
            <person name="Alberti A."/>
            <person name="Anthony F."/>
            <person name="Aprea G."/>
            <person name="Aury J.M."/>
            <person name="Bento P."/>
            <person name="Bernard M."/>
            <person name="Bocs S."/>
            <person name="Campa C."/>
            <person name="Cenci A."/>
            <person name="Combes M.C."/>
            <person name="Crouzillat D."/>
            <person name="Da Silva C."/>
            <person name="Daddiego L."/>
            <person name="De Bellis F."/>
            <person name="Dussert S."/>
            <person name="Garsmeur O."/>
            <person name="Gayraud T."/>
            <person name="Guignon V."/>
            <person name="Jahn K."/>
            <person name="Jamilloux V."/>
            <person name="Joet T."/>
            <person name="Labadie K."/>
            <person name="Lan T."/>
            <person name="Leclercq J."/>
            <person name="Lepelley M."/>
            <person name="Leroy T."/>
            <person name="Li L.T."/>
            <person name="Librado P."/>
            <person name="Lopez L."/>
            <person name="Munoz A."/>
            <person name="Noel B."/>
            <person name="Pallavicini A."/>
            <person name="Perrotta G."/>
            <person name="Poncet V."/>
            <person name="Pot D."/>
            <person name="Priyono X."/>
            <person name="Rigoreau M."/>
            <person name="Rouard M."/>
            <person name="Rozas J."/>
            <person name="Tranchant-Dubreuil C."/>
            <person name="VanBuren R."/>
            <person name="Zhang Q."/>
            <person name="Andrade A.C."/>
            <person name="Argout X."/>
            <person name="Bertrand B."/>
            <person name="de Kochko A."/>
            <person name="Graziosi G."/>
            <person name="Henry R.J."/>
            <person name="Jayarama X."/>
            <person name="Ming R."/>
            <person name="Nagai C."/>
            <person name="Rounsley S."/>
            <person name="Sankoff D."/>
            <person name="Giuliano G."/>
            <person name="Albert V.A."/>
            <person name="Wincker P."/>
            <person name="Lashermes P."/>
        </authorList>
    </citation>
    <scope>NUCLEOTIDE SEQUENCE [LARGE SCALE GENOMIC DNA]</scope>
    <source>
        <strain evidence="4">cv. DH200-94</strain>
    </source>
</reference>
<evidence type="ECO:0000313" key="3">
    <source>
        <dbReference type="EMBL" id="CDP16821.1"/>
    </source>
</evidence>
<keyword evidence="4" id="KW-1185">Reference proteome</keyword>
<feature type="compositionally biased region" description="Basic and acidic residues" evidence="1">
    <location>
        <begin position="88"/>
        <end position="98"/>
    </location>
</feature>
<dbReference type="PhylomeDB" id="A0A068V854"/>